<dbReference type="AlphaFoldDB" id="A0A2V5H176"/>
<dbReference type="EMBL" id="KZ825210">
    <property type="protein sequence ID" value="PYI14503.1"/>
    <property type="molecule type" value="Genomic_DNA"/>
</dbReference>
<proteinExistence type="predicted"/>
<evidence type="ECO:0000313" key="1">
    <source>
        <dbReference type="EMBL" id="PYI14503.1"/>
    </source>
</evidence>
<reference evidence="1 2" key="1">
    <citation type="submission" date="2018-02" db="EMBL/GenBank/DDBJ databases">
        <title>The genomes of Aspergillus section Nigri reveals drivers in fungal speciation.</title>
        <authorList>
            <consortium name="DOE Joint Genome Institute"/>
            <person name="Vesth T.C."/>
            <person name="Nybo J."/>
            <person name="Theobald S."/>
            <person name="Brandl J."/>
            <person name="Frisvad J.C."/>
            <person name="Nielsen K.F."/>
            <person name="Lyhne E.K."/>
            <person name="Kogle M.E."/>
            <person name="Kuo A."/>
            <person name="Riley R."/>
            <person name="Clum A."/>
            <person name="Nolan M."/>
            <person name="Lipzen A."/>
            <person name="Salamov A."/>
            <person name="Henrissat B."/>
            <person name="Wiebenga A."/>
            <person name="De vries R.P."/>
            <person name="Grigoriev I.V."/>
            <person name="Mortensen U.H."/>
            <person name="Andersen M.R."/>
            <person name="Baker S.E."/>
        </authorList>
    </citation>
    <scope>NUCLEOTIDE SEQUENCE [LARGE SCALE GENOMIC DNA]</scope>
    <source>
        <strain evidence="1 2">CBS 115571</strain>
    </source>
</reference>
<gene>
    <name evidence="1" type="ORF">BO99DRAFT_485150</name>
</gene>
<dbReference type="Proteomes" id="UP000249829">
    <property type="component" value="Unassembled WGS sequence"/>
</dbReference>
<name>A0A2V5H176_ASPV1</name>
<feature type="non-terminal residue" evidence="1">
    <location>
        <position position="1"/>
    </location>
</feature>
<protein>
    <submittedName>
        <fullName evidence="1">Uncharacterized protein</fullName>
    </submittedName>
</protein>
<keyword evidence="2" id="KW-1185">Reference proteome</keyword>
<evidence type="ECO:0000313" key="2">
    <source>
        <dbReference type="Proteomes" id="UP000249829"/>
    </source>
</evidence>
<sequence>MSLADYNTFDSSVLHEFYRVEELPHLSSKSTPTPRQLQATIALLQPLRKTDILESCRQPRATPYTGCRNARHEYLNLDPLSKAWRQQMMKLPPFGRLVFDLTLPPRDTSQSPEIYGDHNIPEKVCCVVETRDITTLVRSISLTTVMRAKSEVTSFDVVFNQEDGVPVKGMEGLKGQLVALSQAKGTAEANKRKNANAGVKIDG</sequence>
<organism evidence="1 2">
    <name type="scientific">Aspergillus violaceofuscus (strain CBS 115571)</name>
    <dbReference type="NCBI Taxonomy" id="1450538"/>
    <lineage>
        <taxon>Eukaryota</taxon>
        <taxon>Fungi</taxon>
        <taxon>Dikarya</taxon>
        <taxon>Ascomycota</taxon>
        <taxon>Pezizomycotina</taxon>
        <taxon>Eurotiomycetes</taxon>
        <taxon>Eurotiomycetidae</taxon>
        <taxon>Eurotiales</taxon>
        <taxon>Aspergillaceae</taxon>
        <taxon>Aspergillus</taxon>
    </lineage>
</organism>
<accession>A0A2V5H176</accession>
<dbReference type="OMA" id="NEFHITA"/>